<dbReference type="EMBL" id="VSSQ01061203">
    <property type="protein sequence ID" value="MPN14565.1"/>
    <property type="molecule type" value="Genomic_DNA"/>
</dbReference>
<name>A0A645FJI7_9ZZZZ</name>
<reference evidence="1" key="1">
    <citation type="submission" date="2019-08" db="EMBL/GenBank/DDBJ databases">
        <authorList>
            <person name="Kucharzyk K."/>
            <person name="Murdoch R.W."/>
            <person name="Higgins S."/>
            <person name="Loffler F."/>
        </authorList>
    </citation>
    <scope>NUCLEOTIDE SEQUENCE</scope>
</reference>
<evidence type="ECO:0000313" key="1">
    <source>
        <dbReference type="EMBL" id="MPN14565.1"/>
    </source>
</evidence>
<sequence>MFQLLLRRLVALAHIVAHVVVHVGAGQAVRVFARGAERHAVVGIGQRLQADGQVHAVRRAAADLGVQVASGQAQFECLLRGSGNAREVVQDDLVGRILAAECAIARPHHATALRGATADPQRFVGQKAAMKAGVVHHVASHLVGAVGDALGVFVVGRQ</sequence>
<proteinExistence type="predicted"/>
<dbReference type="AlphaFoldDB" id="A0A645FJI7"/>
<organism evidence="1">
    <name type="scientific">bioreactor metagenome</name>
    <dbReference type="NCBI Taxonomy" id="1076179"/>
    <lineage>
        <taxon>unclassified sequences</taxon>
        <taxon>metagenomes</taxon>
        <taxon>ecological metagenomes</taxon>
    </lineage>
</organism>
<accession>A0A645FJI7</accession>
<comment type="caution">
    <text evidence="1">The sequence shown here is derived from an EMBL/GenBank/DDBJ whole genome shotgun (WGS) entry which is preliminary data.</text>
</comment>
<gene>
    <name evidence="1" type="ORF">SDC9_161892</name>
</gene>
<protein>
    <submittedName>
        <fullName evidence="1">Uncharacterized protein</fullName>
    </submittedName>
</protein>